<evidence type="ECO:0000256" key="2">
    <source>
        <dbReference type="ARBA" id="ARBA00022741"/>
    </source>
</evidence>
<dbReference type="EMBL" id="CP035107">
    <property type="protein sequence ID" value="QAR31297.1"/>
    <property type="molecule type" value="Genomic_DNA"/>
</dbReference>
<dbReference type="InterPro" id="IPR002300">
    <property type="entry name" value="aa-tRNA-synth_Ia"/>
</dbReference>
<comment type="subunit">
    <text evidence="8">Monomer.</text>
</comment>
<dbReference type="HAMAP" id="MF_02003">
    <property type="entry name" value="Ile_tRNA_synth_type2"/>
    <property type="match status" value="1"/>
</dbReference>
<dbReference type="InterPro" id="IPR002301">
    <property type="entry name" value="Ile-tRNA-ligase"/>
</dbReference>
<evidence type="ECO:0000259" key="9">
    <source>
        <dbReference type="Pfam" id="PF00133"/>
    </source>
</evidence>
<dbReference type="GO" id="GO:0002161">
    <property type="term" value="F:aminoacyl-tRNA deacylase activity"/>
    <property type="evidence" value="ECO:0007669"/>
    <property type="project" value="InterPro"/>
</dbReference>
<comment type="subcellular location">
    <subcellularLocation>
        <location evidence="8">Cytoplasm</location>
    </subcellularLocation>
</comment>
<dbReference type="SUPFAM" id="SSF47323">
    <property type="entry name" value="Anticodon-binding domain of a subclass of class I aminoacyl-tRNA synthetases"/>
    <property type="match status" value="2"/>
</dbReference>
<keyword evidence="3 8" id="KW-0067">ATP-binding</keyword>
<dbReference type="CDD" id="cd07961">
    <property type="entry name" value="Anticodon_Ia_Ile_ABEc"/>
    <property type="match status" value="1"/>
</dbReference>
<dbReference type="Proteomes" id="UP000287701">
    <property type="component" value="Chromosome"/>
</dbReference>
<dbReference type="Pfam" id="PF19302">
    <property type="entry name" value="DUF5915"/>
    <property type="match status" value="1"/>
</dbReference>
<feature type="short sequence motif" description="'KMSKS' region" evidence="8">
    <location>
        <begin position="679"/>
        <end position="683"/>
    </location>
</feature>
<evidence type="ECO:0000256" key="7">
    <source>
        <dbReference type="ARBA" id="ARBA00048359"/>
    </source>
</evidence>
<organism evidence="11 12">
    <name type="scientific">Ornithobacterium rhinotracheale</name>
    <dbReference type="NCBI Taxonomy" id="28251"/>
    <lineage>
        <taxon>Bacteria</taxon>
        <taxon>Pseudomonadati</taxon>
        <taxon>Bacteroidota</taxon>
        <taxon>Flavobacteriia</taxon>
        <taxon>Flavobacteriales</taxon>
        <taxon>Weeksellaceae</taxon>
        <taxon>Ornithobacterium</taxon>
    </lineage>
</organism>
<keyword evidence="2 8" id="KW-0547">Nucleotide-binding</keyword>
<dbReference type="PANTHER" id="PTHR42780">
    <property type="entry name" value="SOLEUCYL-TRNA SYNTHETASE"/>
    <property type="match status" value="1"/>
</dbReference>
<gene>
    <name evidence="8" type="primary">ileS</name>
    <name evidence="11" type="ORF">EQP59_08085</name>
</gene>
<dbReference type="InterPro" id="IPR033709">
    <property type="entry name" value="Anticodon_Ile_ABEc"/>
</dbReference>
<protein>
    <recommendedName>
        <fullName evidence="8">Isoleucine--tRNA ligase</fullName>
        <ecNumber evidence="8">6.1.1.5</ecNumber>
    </recommendedName>
    <alternativeName>
        <fullName evidence="8">Isoleucyl-tRNA synthetase</fullName>
        <shortName evidence="8">IleRS</shortName>
    </alternativeName>
</protein>
<comment type="domain">
    <text evidence="8">IleRS has two distinct active sites: one for aminoacylation and one for editing. The misactivated valine is translocated from the active site to the editing site, which sterically excludes the correctly activated isoleucine. The single editing site contains two valyl binding pockets, one specific for each substrate (Val-AMP or Val-tRNA(Ile)).</text>
</comment>
<dbReference type="GO" id="GO:0004822">
    <property type="term" value="F:isoleucine-tRNA ligase activity"/>
    <property type="evidence" value="ECO:0007669"/>
    <property type="project" value="UniProtKB-UniRule"/>
</dbReference>
<dbReference type="RefSeq" id="WP_128501733.1">
    <property type="nucleotide sequence ID" value="NZ_CP035107.1"/>
</dbReference>
<dbReference type="InterPro" id="IPR023586">
    <property type="entry name" value="Ile-tRNA-ligase_type2"/>
</dbReference>
<dbReference type="GO" id="GO:0000049">
    <property type="term" value="F:tRNA binding"/>
    <property type="evidence" value="ECO:0007669"/>
    <property type="project" value="InterPro"/>
</dbReference>
<name>A0A410JSX2_ORNRH</name>
<dbReference type="InterPro" id="IPR009080">
    <property type="entry name" value="tRNAsynth_Ia_anticodon-bd"/>
</dbReference>
<dbReference type="SUPFAM" id="SSF52374">
    <property type="entry name" value="Nucleotidylyl transferase"/>
    <property type="match status" value="1"/>
</dbReference>
<feature type="short sequence motif" description="'HIGH' region" evidence="8">
    <location>
        <begin position="50"/>
        <end position="60"/>
    </location>
</feature>
<dbReference type="PRINTS" id="PR00984">
    <property type="entry name" value="TRNASYNTHILE"/>
</dbReference>
<dbReference type="PANTHER" id="PTHR42780:SF1">
    <property type="entry name" value="ISOLEUCINE--TRNA LIGASE, CYTOPLASMIC"/>
    <property type="match status" value="1"/>
</dbReference>
<evidence type="ECO:0000259" key="10">
    <source>
        <dbReference type="Pfam" id="PF08264"/>
    </source>
</evidence>
<dbReference type="EC" id="6.1.1.5" evidence="8"/>
<comment type="cofactor">
    <cofactor evidence="8">
        <name>Zn(2+)</name>
        <dbReference type="ChEBI" id="CHEBI:29105"/>
    </cofactor>
</comment>
<dbReference type="GO" id="GO:0006428">
    <property type="term" value="P:isoleucyl-tRNA aminoacylation"/>
    <property type="evidence" value="ECO:0007669"/>
    <property type="project" value="UniProtKB-UniRule"/>
</dbReference>
<evidence type="ECO:0000256" key="6">
    <source>
        <dbReference type="ARBA" id="ARBA00025217"/>
    </source>
</evidence>
<reference evidence="11 12" key="1">
    <citation type="submission" date="2019-01" db="EMBL/GenBank/DDBJ databases">
        <title>Whole Genome of Ornithobacterium rhinotracheale FARPER-174b.</title>
        <authorList>
            <person name="Tataje-Lavanda L.A."/>
            <person name="Montalvan A."/>
            <person name="Montesinos R."/>
            <person name="Zimic M."/>
            <person name="Fernandez-Sanchez M."/>
            <person name="Fernandez-Diaz M."/>
        </authorList>
    </citation>
    <scope>NUCLEOTIDE SEQUENCE [LARGE SCALE GENOMIC DNA]</scope>
    <source>
        <strain evidence="11 12">FARPER-174b</strain>
    </source>
</reference>
<dbReference type="SUPFAM" id="SSF50677">
    <property type="entry name" value="ValRS/IleRS/LeuRS editing domain"/>
    <property type="match status" value="1"/>
</dbReference>
<feature type="binding site" evidence="8">
    <location>
        <position position="682"/>
    </location>
    <ligand>
        <name>ATP</name>
        <dbReference type="ChEBI" id="CHEBI:30616"/>
    </ligand>
</feature>
<dbReference type="Pfam" id="PF00133">
    <property type="entry name" value="tRNA-synt_1"/>
    <property type="match status" value="1"/>
</dbReference>
<dbReference type="Gene3D" id="1.10.730.10">
    <property type="entry name" value="Isoleucyl-tRNA Synthetase, Domain 1"/>
    <property type="match status" value="1"/>
</dbReference>
<evidence type="ECO:0000313" key="11">
    <source>
        <dbReference type="EMBL" id="QAR31297.1"/>
    </source>
</evidence>
<dbReference type="AlphaFoldDB" id="A0A410JSX2"/>
<comment type="catalytic activity">
    <reaction evidence="7 8">
        <text>tRNA(Ile) + L-isoleucine + ATP = L-isoleucyl-tRNA(Ile) + AMP + diphosphate</text>
        <dbReference type="Rhea" id="RHEA:11060"/>
        <dbReference type="Rhea" id="RHEA-COMP:9666"/>
        <dbReference type="Rhea" id="RHEA-COMP:9695"/>
        <dbReference type="ChEBI" id="CHEBI:30616"/>
        <dbReference type="ChEBI" id="CHEBI:33019"/>
        <dbReference type="ChEBI" id="CHEBI:58045"/>
        <dbReference type="ChEBI" id="CHEBI:78442"/>
        <dbReference type="ChEBI" id="CHEBI:78528"/>
        <dbReference type="ChEBI" id="CHEBI:456215"/>
        <dbReference type="EC" id="6.1.1.5"/>
    </reaction>
</comment>
<accession>A0A410JSX2</accession>
<keyword evidence="1 8" id="KW-0436">Ligase</keyword>
<evidence type="ECO:0000313" key="12">
    <source>
        <dbReference type="Proteomes" id="UP000287701"/>
    </source>
</evidence>
<dbReference type="Gene3D" id="3.90.740.10">
    <property type="entry name" value="Valyl/Leucyl/Isoleucyl-tRNA synthetase, editing domain"/>
    <property type="match status" value="1"/>
</dbReference>
<evidence type="ECO:0000256" key="4">
    <source>
        <dbReference type="ARBA" id="ARBA00022917"/>
    </source>
</evidence>
<keyword evidence="5 8" id="KW-0030">Aminoacyl-tRNA synthetase</keyword>
<evidence type="ECO:0000256" key="3">
    <source>
        <dbReference type="ARBA" id="ARBA00022840"/>
    </source>
</evidence>
<evidence type="ECO:0000256" key="1">
    <source>
        <dbReference type="ARBA" id="ARBA00022598"/>
    </source>
</evidence>
<keyword evidence="8" id="KW-0479">Metal-binding</keyword>
<dbReference type="CDD" id="cd00818">
    <property type="entry name" value="IleRS_core"/>
    <property type="match status" value="1"/>
</dbReference>
<comment type="similarity">
    <text evidence="8">Belongs to the class-I aminoacyl-tRNA synthetase family. IleS type 2 subfamily.</text>
</comment>
<dbReference type="InterPro" id="IPR009008">
    <property type="entry name" value="Val/Leu/Ile-tRNA-synth_edit"/>
</dbReference>
<feature type="domain" description="Aminoacyl-tRNA synthetase class Ia" evidence="9">
    <location>
        <begin position="21"/>
        <end position="718"/>
    </location>
</feature>
<dbReference type="InterPro" id="IPR014729">
    <property type="entry name" value="Rossmann-like_a/b/a_fold"/>
</dbReference>
<evidence type="ECO:0000256" key="8">
    <source>
        <dbReference type="HAMAP-Rule" id="MF_02003"/>
    </source>
</evidence>
<dbReference type="InterPro" id="IPR013155">
    <property type="entry name" value="M/V/L/I-tRNA-synth_anticd-bd"/>
</dbReference>
<keyword evidence="8" id="KW-0963">Cytoplasm</keyword>
<comment type="function">
    <text evidence="6 8">Catalyzes the attachment of isoleucine to tRNA(Ile). As IleRS can inadvertently accommodate and process structurally similar amino acids such as valine, to avoid such errors it has two additional distinct tRNA(Ile)-dependent editing activities. One activity is designated as 'pretransfer' editing and involves the hydrolysis of activated Val-AMP. The other activity is designated 'posttransfer' editing and involves deacylation of mischarged Val-tRNA(Ile).</text>
</comment>
<sequence length="1131" mass="129128">MHNKFPEYKQLDLVKVAAEELDFWEKDDTFKKSIETREGNETFVFFEGPPSANGMPGIHHVLARSIKDIFCRYQTLKGKQVKRKAGWDTHGLPVELGVEKELGITKEDIGVKISVEDYNKACREAVMRYTDAWNDLTRKIGYWVDLENPYITYQSKYMESVWWLLKQIYDQGLIYKGYTIQPYSPKAGTGLSSHELNMPGTYKDVSDTTIVAQFRAKKETCPALQNLEGAVYFLAWTTTPWTLPSNTALTVGKKIEYVAVKTFNQYTFEPITVIIGKPLLKKQFGGKFVETDNPEDFANYKSEDKKIPYQILKTFTGADLVGAKYEQLLPWALPYKDADQAFRVIAGNFVTTEDGTGIVHTAATFGADDAQVSEENGVPPMLVLDDHGNPVPIVDLQGKFTSHVPKKYAGKYVKNEYYNEGEAPERSVDVEIAIQLKEENKAFNVQKYNHTYPHCWRTDKPILYYPLDSWFIKISDKRGRLVELNKTINWKPKSTGEGRFGNWLAEAKDWNLSRSRYWGIPLPIWRTEDGAEVKCIGSAQELMDEIEKAIAAGVMTENPYKDFVPGDYSEENYEKLDLHKNYVDQITLVSSAGKPMKRESDLIDVWFDSGSMPYAQWHYPFSCDKKLEQIVPADFIAEGVDQTRGWFYTLHAIATLVFDQIAYKNVVSNGLVLDKNGQKMSKRLGNAIDPFETIQKYGPDATRWYMISNAQPWENLKFDLEGIEEVRRKFFGTLYNTYSFFALYANVDGFTNQEATVPVEKRPELDRWILSELNTLIEKVDAFYSDYEPTRAARAIQEFVGDNLSNWYVRLNRRRFWKGEYSEDKIAAYQTLYEVLKVVAQLASPIAPFFSDRLYKDLTGIAGEAQSVHLSDFPKADTSLIDDELQERTHLAQKATSMLFSLRKQAEIKVRQPLTKVMIPALDEVMKERLESIAELLKHEVNVKEVKILSNEEAAGILVKEVKPNFKSLGPKFGKNMKEVAAAIRAMSNEQINELERAGKFSIELNGEKHELPIEDFEIITKDIQGWVVAVDGNLTVALDTTLTEELKAEGLARELVNRIQNLRKEAGLEVTDRIIVQLQYTPEIQQAVENNYDYIANETLAEKIEVLEALNVANIVEIDYIVTKIAIQKP</sequence>
<evidence type="ECO:0000256" key="5">
    <source>
        <dbReference type="ARBA" id="ARBA00023146"/>
    </source>
</evidence>
<feature type="domain" description="Methionyl/Valyl/Leucyl/Isoleucyl-tRNA synthetase anticodon-binding" evidence="10">
    <location>
        <begin position="766"/>
        <end position="916"/>
    </location>
</feature>
<dbReference type="Gene3D" id="3.30.720.200">
    <property type="match status" value="1"/>
</dbReference>
<keyword evidence="4 8" id="KW-0648">Protein biosynthesis</keyword>
<dbReference type="GO" id="GO:0005737">
    <property type="term" value="C:cytoplasm"/>
    <property type="evidence" value="ECO:0007669"/>
    <property type="project" value="UniProtKB-SubCell"/>
</dbReference>
<dbReference type="GO" id="GO:0008270">
    <property type="term" value="F:zinc ion binding"/>
    <property type="evidence" value="ECO:0007669"/>
    <property type="project" value="UniProtKB-UniRule"/>
</dbReference>
<keyword evidence="8" id="KW-0862">Zinc</keyword>
<dbReference type="Pfam" id="PF08264">
    <property type="entry name" value="Anticodon_1"/>
    <property type="match status" value="1"/>
</dbReference>
<dbReference type="Gene3D" id="3.40.50.620">
    <property type="entry name" value="HUPs"/>
    <property type="match status" value="2"/>
</dbReference>
<dbReference type="OrthoDB" id="9810365at2"/>
<proteinExistence type="inferred from homology"/>
<dbReference type="NCBIfam" id="TIGR00392">
    <property type="entry name" value="ileS"/>
    <property type="match status" value="1"/>
</dbReference>
<dbReference type="GO" id="GO:0005524">
    <property type="term" value="F:ATP binding"/>
    <property type="evidence" value="ECO:0007669"/>
    <property type="project" value="UniProtKB-UniRule"/>
</dbReference>